<evidence type="ECO:0000256" key="1">
    <source>
        <dbReference type="SAM" id="Phobius"/>
    </source>
</evidence>
<keyword evidence="1" id="KW-0812">Transmembrane</keyword>
<keyword evidence="1" id="KW-0472">Membrane</keyword>
<accession>A0A1Z3N926</accession>
<organism evidence="2 3">
    <name type="scientific">Bdellovibrio bacteriovorus</name>
    <dbReference type="NCBI Taxonomy" id="959"/>
    <lineage>
        <taxon>Bacteria</taxon>
        <taxon>Pseudomonadati</taxon>
        <taxon>Bdellovibrionota</taxon>
        <taxon>Bdellovibrionia</taxon>
        <taxon>Bdellovibrionales</taxon>
        <taxon>Pseudobdellovibrionaceae</taxon>
        <taxon>Bdellovibrio</taxon>
    </lineage>
</organism>
<reference evidence="2 3" key="1">
    <citation type="submission" date="2017-04" db="EMBL/GenBank/DDBJ databases">
        <title>Whole genome sequence of Bdellovibrio bacteriovorus strain SSB218315.</title>
        <authorList>
            <person name="Oyedara O."/>
            <person name="Rodriguez-Perez M.A."/>
        </authorList>
    </citation>
    <scope>NUCLEOTIDE SEQUENCE [LARGE SCALE GENOMIC DNA]</scope>
    <source>
        <strain evidence="2 3">SSB218315</strain>
    </source>
</reference>
<feature type="transmembrane region" description="Helical" evidence="1">
    <location>
        <begin position="143"/>
        <end position="160"/>
    </location>
</feature>
<dbReference type="AlphaFoldDB" id="A0A1Z3N926"/>
<dbReference type="Proteomes" id="UP000197003">
    <property type="component" value="Chromosome"/>
</dbReference>
<dbReference type="EMBL" id="CP020946">
    <property type="protein sequence ID" value="ASD63970.1"/>
    <property type="molecule type" value="Genomic_DNA"/>
</dbReference>
<feature type="transmembrane region" description="Helical" evidence="1">
    <location>
        <begin position="217"/>
        <end position="235"/>
    </location>
</feature>
<feature type="transmembrane region" description="Helical" evidence="1">
    <location>
        <begin position="387"/>
        <end position="408"/>
    </location>
</feature>
<feature type="transmembrane region" description="Helical" evidence="1">
    <location>
        <begin position="90"/>
        <end position="111"/>
    </location>
</feature>
<proteinExistence type="predicted"/>
<dbReference type="OrthoDB" id="9342523at2"/>
<evidence type="ECO:0000313" key="2">
    <source>
        <dbReference type="EMBL" id="ASD63970.1"/>
    </source>
</evidence>
<dbReference type="RefSeq" id="WP_088565470.1">
    <property type="nucleotide sequence ID" value="NZ_CP020946.1"/>
</dbReference>
<keyword evidence="1" id="KW-1133">Transmembrane helix</keyword>
<gene>
    <name evidence="2" type="ORF">B9G79_10515</name>
</gene>
<feature type="transmembrane region" description="Helical" evidence="1">
    <location>
        <begin position="51"/>
        <end position="69"/>
    </location>
</feature>
<sequence length="411" mass="46728">MLAIGLLILFLFGASRGRVTSPEVILVSPWLAGTTVLTAAGMLPFVPTLQYLLLFSFIMFEYFFLSFICQGLTLQRPPTLKNVAIFSKEIAPMLVVLFTIPAVFYLAKVFINVQESGVGFGQYILKVRALAHAGHGIDVKHPYIYRIINFGLAGTFLLYYERTRNLVTRSMFLFYMALFSLVLLASLMEGNRSNIIFYAICFFIAYLTSSKVHYLKISLAVTAFIVLFSISNPIFRLNMSLSWEAFVIGLKYFGVYAFGTILSFPHYWSYDISQYWGAFDIIVSKFLGPNAHLLGAKEFFIIDYVKIFENLDTNVYSGYAVLDNYLGAGALLYLFIKAMFFGVFYRLKDLHSFFGASYIILLSGLALTIYHDFFITSLYLIFNLGLFWILSAVCKKAALAFHCFYNWLARI</sequence>
<feature type="transmembrane region" description="Helical" evidence="1">
    <location>
        <begin position="172"/>
        <end position="188"/>
    </location>
</feature>
<feature type="transmembrane region" description="Helical" evidence="1">
    <location>
        <begin position="325"/>
        <end position="347"/>
    </location>
</feature>
<protein>
    <recommendedName>
        <fullName evidence="4">Polysaccharide polymerase</fullName>
    </recommendedName>
</protein>
<feature type="transmembrane region" description="Helical" evidence="1">
    <location>
        <begin position="359"/>
        <end position="381"/>
    </location>
</feature>
<evidence type="ECO:0008006" key="4">
    <source>
        <dbReference type="Google" id="ProtNLM"/>
    </source>
</evidence>
<name>A0A1Z3N926_BDEBC</name>
<evidence type="ECO:0000313" key="3">
    <source>
        <dbReference type="Proteomes" id="UP000197003"/>
    </source>
</evidence>